<dbReference type="InterPro" id="IPR043717">
    <property type="entry name" value="DUF5658"/>
</dbReference>
<keyword evidence="1" id="KW-0472">Membrane</keyword>
<keyword evidence="1" id="KW-0812">Transmembrane</keyword>
<sequence length="103" mass="11628">MSRNLIIFLCIASLMDAGLTDMGLRLQLIGEANPIMAFLYEHSYIAFYGIKIILPLSLFFIAAKVGKRLLINNLFRLSTVIYLGILLLHAYWISTSFSQSLNI</sequence>
<feature type="domain" description="DUF5658" evidence="2">
    <location>
        <begin position="7"/>
        <end position="94"/>
    </location>
</feature>
<dbReference type="Pfam" id="PF18902">
    <property type="entry name" value="DUF5658"/>
    <property type="match status" value="1"/>
</dbReference>
<keyword evidence="4" id="KW-1185">Reference proteome</keyword>
<dbReference type="EMBL" id="CAKMMW010000002">
    <property type="protein sequence ID" value="CAH1197013.1"/>
    <property type="molecule type" value="Genomic_DNA"/>
</dbReference>
<evidence type="ECO:0000313" key="4">
    <source>
        <dbReference type="Proteomes" id="UP000838821"/>
    </source>
</evidence>
<gene>
    <name evidence="3" type="ORF">PAECIP111891_01026</name>
</gene>
<keyword evidence="1" id="KW-1133">Transmembrane helix</keyword>
<dbReference type="Proteomes" id="UP000838821">
    <property type="component" value="Unassembled WGS sequence"/>
</dbReference>
<evidence type="ECO:0000259" key="2">
    <source>
        <dbReference type="Pfam" id="PF18902"/>
    </source>
</evidence>
<evidence type="ECO:0000256" key="1">
    <source>
        <dbReference type="SAM" id="Phobius"/>
    </source>
</evidence>
<dbReference type="RefSeq" id="WP_171628754.1">
    <property type="nucleotide sequence ID" value="NZ_CAKMMW010000002.1"/>
</dbReference>
<accession>A0ABM9BYW6</accession>
<proteinExistence type="predicted"/>
<feature type="transmembrane region" description="Helical" evidence="1">
    <location>
        <begin position="44"/>
        <end position="62"/>
    </location>
</feature>
<reference evidence="3" key="1">
    <citation type="submission" date="2022-01" db="EMBL/GenBank/DDBJ databases">
        <authorList>
            <person name="Criscuolo A."/>
        </authorList>
    </citation>
    <scope>NUCLEOTIDE SEQUENCE</scope>
    <source>
        <strain evidence="3">CIP111891</strain>
    </source>
</reference>
<feature type="transmembrane region" description="Helical" evidence="1">
    <location>
        <begin position="74"/>
        <end position="93"/>
    </location>
</feature>
<name>A0ABM9BYW6_9BACL</name>
<protein>
    <recommendedName>
        <fullName evidence="2">DUF5658 domain-containing protein</fullName>
    </recommendedName>
</protein>
<organism evidence="3 4">
    <name type="scientific">Paenibacillus allorhizoplanae</name>
    <dbReference type="NCBI Taxonomy" id="2905648"/>
    <lineage>
        <taxon>Bacteria</taxon>
        <taxon>Bacillati</taxon>
        <taxon>Bacillota</taxon>
        <taxon>Bacilli</taxon>
        <taxon>Bacillales</taxon>
        <taxon>Paenibacillaceae</taxon>
        <taxon>Paenibacillus</taxon>
    </lineage>
</organism>
<evidence type="ECO:0000313" key="3">
    <source>
        <dbReference type="EMBL" id="CAH1197013.1"/>
    </source>
</evidence>
<comment type="caution">
    <text evidence="3">The sequence shown here is derived from an EMBL/GenBank/DDBJ whole genome shotgun (WGS) entry which is preliminary data.</text>
</comment>